<dbReference type="SUPFAM" id="SSF51161">
    <property type="entry name" value="Trimeric LpxA-like enzymes"/>
    <property type="match status" value="1"/>
</dbReference>
<dbReference type="InterPro" id="IPR020573">
    <property type="entry name" value="UDP_GlcNAc_AcTrfase_non-rep"/>
</dbReference>
<dbReference type="PANTHER" id="PTHR43378:SF2">
    <property type="entry name" value="UDP-3-O-ACYLGLUCOSAMINE N-ACYLTRANSFERASE 1, MITOCHONDRIAL-RELATED"/>
    <property type="match status" value="1"/>
</dbReference>
<accession>A0A9D2AP69</accession>
<evidence type="ECO:0000256" key="4">
    <source>
        <dbReference type="ARBA" id="ARBA00022737"/>
    </source>
</evidence>
<evidence type="ECO:0000313" key="9">
    <source>
        <dbReference type="EMBL" id="HIX45187.1"/>
    </source>
</evidence>
<comment type="function">
    <text evidence="7">Catalyzes the N-acylation of UDP-3-O-acylglucosamine using 3-hydroxyacyl-ACP as the acyl donor. Is involved in the biosynthesis of lipid A, a phosphorylated glycolipid that anchors the lipopolysaccharide to the outer membrane of the cell.</text>
</comment>
<dbReference type="InterPro" id="IPR007691">
    <property type="entry name" value="LpxD"/>
</dbReference>
<dbReference type="GO" id="GO:0103118">
    <property type="term" value="F:UDP-3-O-[(3R)-3-hydroxyacyl]-glucosamine N-acyltransferase activity"/>
    <property type="evidence" value="ECO:0007669"/>
    <property type="project" value="UniProtKB-EC"/>
</dbReference>
<dbReference type="Proteomes" id="UP000824246">
    <property type="component" value="Unassembled WGS sequence"/>
</dbReference>
<comment type="subunit">
    <text evidence="7">Homotrimer.</text>
</comment>
<dbReference type="NCBIfam" id="NF002060">
    <property type="entry name" value="PRK00892.1"/>
    <property type="match status" value="1"/>
</dbReference>
<keyword evidence="5 7" id="KW-0443">Lipid metabolism</keyword>
<evidence type="ECO:0000313" key="10">
    <source>
        <dbReference type="Proteomes" id="UP000824246"/>
    </source>
</evidence>
<comment type="pathway">
    <text evidence="7">Bacterial outer membrane biogenesis; LPS lipid A biosynthesis.</text>
</comment>
<evidence type="ECO:0000256" key="5">
    <source>
        <dbReference type="ARBA" id="ARBA00023098"/>
    </source>
</evidence>
<dbReference type="InterPro" id="IPR011004">
    <property type="entry name" value="Trimer_LpxA-like_sf"/>
</dbReference>
<keyword evidence="2 7" id="KW-0441">Lipid A biosynthesis</keyword>
<dbReference type="Pfam" id="PF04613">
    <property type="entry name" value="LpxD"/>
    <property type="match status" value="1"/>
</dbReference>
<dbReference type="GO" id="GO:0016020">
    <property type="term" value="C:membrane"/>
    <property type="evidence" value="ECO:0007669"/>
    <property type="project" value="GOC"/>
</dbReference>
<keyword evidence="6 7" id="KW-0012">Acyltransferase</keyword>
<evidence type="ECO:0000256" key="2">
    <source>
        <dbReference type="ARBA" id="ARBA00022556"/>
    </source>
</evidence>
<evidence type="ECO:0000259" key="8">
    <source>
        <dbReference type="Pfam" id="PF04613"/>
    </source>
</evidence>
<dbReference type="CDD" id="cd03352">
    <property type="entry name" value="LbH_LpxD"/>
    <property type="match status" value="1"/>
</dbReference>
<dbReference type="EMBL" id="DXFB01000083">
    <property type="protein sequence ID" value="HIX45187.1"/>
    <property type="molecule type" value="Genomic_DNA"/>
</dbReference>
<reference evidence="9" key="1">
    <citation type="journal article" date="2021" name="PeerJ">
        <title>Extensive microbial diversity within the chicken gut microbiome revealed by metagenomics and culture.</title>
        <authorList>
            <person name="Gilroy R."/>
            <person name="Ravi A."/>
            <person name="Getino M."/>
            <person name="Pursley I."/>
            <person name="Horton D.L."/>
            <person name="Alikhan N.F."/>
            <person name="Baker D."/>
            <person name="Gharbi K."/>
            <person name="Hall N."/>
            <person name="Watson M."/>
            <person name="Adriaenssens E.M."/>
            <person name="Foster-Nyarko E."/>
            <person name="Jarju S."/>
            <person name="Secka A."/>
            <person name="Antonio M."/>
            <person name="Oren A."/>
            <person name="Chaudhuri R.R."/>
            <person name="La Ragione R."/>
            <person name="Hildebrand F."/>
            <person name="Pallen M.J."/>
        </authorList>
    </citation>
    <scope>NUCLEOTIDE SEQUENCE</scope>
    <source>
        <strain evidence="9">ChiHjej12B11-16260</strain>
    </source>
</reference>
<protein>
    <recommendedName>
        <fullName evidence="7">UDP-3-O-acylglucosamine N-acyltransferase</fullName>
        <ecNumber evidence="7">2.3.1.191</ecNumber>
    </recommendedName>
</protein>
<keyword evidence="1 7" id="KW-0444">Lipid biosynthesis</keyword>
<gene>
    <name evidence="7 9" type="primary">lpxD</name>
    <name evidence="9" type="ORF">H9982_03095</name>
</gene>
<keyword evidence="4 7" id="KW-0677">Repeat</keyword>
<dbReference type="EC" id="2.3.1.191" evidence="7"/>
<evidence type="ECO:0000256" key="7">
    <source>
        <dbReference type="HAMAP-Rule" id="MF_00523"/>
    </source>
</evidence>
<dbReference type="Pfam" id="PF00132">
    <property type="entry name" value="Hexapep"/>
    <property type="match status" value="2"/>
</dbReference>
<feature type="domain" description="UDP-3-O-[3-hydroxymyristoyl] glucosamine N-acyltransferase non-repeat region" evidence="8">
    <location>
        <begin position="26"/>
        <end position="89"/>
    </location>
</feature>
<comment type="catalytic activity">
    <reaction evidence="7">
        <text>a UDP-3-O-[(3R)-3-hydroxyacyl]-alpha-D-glucosamine + a (3R)-hydroxyacyl-[ACP] = a UDP-2-N,3-O-bis[(3R)-3-hydroxyacyl]-alpha-D-glucosamine + holo-[ACP] + H(+)</text>
        <dbReference type="Rhea" id="RHEA:53836"/>
        <dbReference type="Rhea" id="RHEA-COMP:9685"/>
        <dbReference type="Rhea" id="RHEA-COMP:9945"/>
        <dbReference type="ChEBI" id="CHEBI:15378"/>
        <dbReference type="ChEBI" id="CHEBI:64479"/>
        <dbReference type="ChEBI" id="CHEBI:78827"/>
        <dbReference type="ChEBI" id="CHEBI:137740"/>
        <dbReference type="ChEBI" id="CHEBI:137748"/>
        <dbReference type="EC" id="2.3.1.191"/>
    </reaction>
</comment>
<feature type="active site" description="Proton acceptor" evidence="7">
    <location>
        <position position="241"/>
    </location>
</feature>
<dbReference type="PANTHER" id="PTHR43378">
    <property type="entry name" value="UDP-3-O-ACYLGLUCOSAMINE N-ACYLTRANSFERASE"/>
    <property type="match status" value="1"/>
</dbReference>
<comment type="similarity">
    <text evidence="7">Belongs to the transferase hexapeptide repeat family. LpxD subfamily.</text>
</comment>
<evidence type="ECO:0000256" key="1">
    <source>
        <dbReference type="ARBA" id="ARBA00022516"/>
    </source>
</evidence>
<evidence type="ECO:0000256" key="6">
    <source>
        <dbReference type="ARBA" id="ARBA00023315"/>
    </source>
</evidence>
<name>A0A9D2AP69_9BACT</name>
<dbReference type="Gene3D" id="2.160.10.10">
    <property type="entry name" value="Hexapeptide repeat proteins"/>
    <property type="match status" value="1"/>
</dbReference>
<reference evidence="9" key="2">
    <citation type="submission" date="2021-04" db="EMBL/GenBank/DDBJ databases">
        <authorList>
            <person name="Gilroy R."/>
        </authorList>
    </citation>
    <scope>NUCLEOTIDE SEQUENCE</scope>
    <source>
        <strain evidence="9">ChiHjej12B11-16260</strain>
    </source>
</reference>
<proteinExistence type="inferred from homology"/>
<dbReference type="AlphaFoldDB" id="A0A9D2AP69"/>
<dbReference type="GO" id="GO:0009245">
    <property type="term" value="P:lipid A biosynthetic process"/>
    <property type="evidence" value="ECO:0007669"/>
    <property type="project" value="UniProtKB-UniRule"/>
</dbReference>
<dbReference type="InterPro" id="IPR001451">
    <property type="entry name" value="Hexapep"/>
</dbReference>
<dbReference type="NCBIfam" id="TIGR01853">
    <property type="entry name" value="lipid_A_lpxD"/>
    <property type="match status" value="1"/>
</dbReference>
<organism evidence="9 10">
    <name type="scientific">Candidatus Barnesiella excrementipullorum</name>
    <dbReference type="NCBI Taxonomy" id="2838479"/>
    <lineage>
        <taxon>Bacteria</taxon>
        <taxon>Pseudomonadati</taxon>
        <taxon>Bacteroidota</taxon>
        <taxon>Bacteroidia</taxon>
        <taxon>Bacteroidales</taxon>
        <taxon>Barnesiellaceae</taxon>
        <taxon>Barnesiella</taxon>
    </lineage>
</organism>
<keyword evidence="3 7" id="KW-0808">Transferase</keyword>
<comment type="caution">
    <text evidence="9">The sequence shown here is derived from an EMBL/GenBank/DDBJ whole genome shotgun (WGS) entry which is preliminary data.</text>
</comment>
<sequence length="348" mass="37705">MNFTAEQIAAYLQGEIEGNPQATASSFSKIEEGKPGTLTFLANPVYTHFIYSTEASIVLVRKDFIPEQPIAATLIRVDDPYSCLSQLLDLSQKMQENKQGIESPSYISESAQIPDDIYIGAFAYIGKNVVIGKRVKIYPQTYIGDNVVIGDDCTIYPGVKIYHGCHIGQRCILHAGVVIGSDGFGFAPQKDGSYKKIPQIGIVTLEDDVEIGANTVVDRATMGSTLIHKGVKLDNLIQIAHNVEVGEHTVMAAQAGVAGSSKVGSHCMIGGQVGIAGHRHVGNRVMVGAQTGIPNDVKDDSEVMGYPAVSRKDFARQAIYVKRLPELNDLVKRLSKEIDELKQQCGKK</sequence>
<dbReference type="HAMAP" id="MF_00523">
    <property type="entry name" value="LpxD"/>
    <property type="match status" value="1"/>
</dbReference>
<evidence type="ECO:0000256" key="3">
    <source>
        <dbReference type="ARBA" id="ARBA00022679"/>
    </source>
</evidence>
<dbReference type="Gene3D" id="3.40.1390.10">
    <property type="entry name" value="MurE/MurF, N-terminal domain"/>
    <property type="match status" value="1"/>
</dbReference>
<dbReference type="GO" id="GO:0016410">
    <property type="term" value="F:N-acyltransferase activity"/>
    <property type="evidence" value="ECO:0007669"/>
    <property type="project" value="InterPro"/>
</dbReference>